<dbReference type="EMBL" id="JACSQY010000001">
    <property type="protein sequence ID" value="MBD7907258.1"/>
    <property type="molecule type" value="Genomic_DNA"/>
</dbReference>
<name>A0ABR8PGH0_9BACL</name>
<accession>A0ABR8PGH0</accession>
<feature type="transmembrane region" description="Helical" evidence="1">
    <location>
        <begin position="31"/>
        <end position="49"/>
    </location>
</feature>
<reference evidence="2 3" key="1">
    <citation type="submission" date="2020-08" db="EMBL/GenBank/DDBJ databases">
        <title>A Genomic Blueprint of the Chicken Gut Microbiome.</title>
        <authorList>
            <person name="Gilroy R."/>
            <person name="Ravi A."/>
            <person name="Getino M."/>
            <person name="Pursley I."/>
            <person name="Horton D.L."/>
            <person name="Alikhan N.-F."/>
            <person name="Baker D."/>
            <person name="Gharbi K."/>
            <person name="Hall N."/>
            <person name="Watson M."/>
            <person name="Adriaenssens E.M."/>
            <person name="Foster-Nyarko E."/>
            <person name="Jarju S."/>
            <person name="Secka A."/>
            <person name="Antonio M."/>
            <person name="Oren A."/>
            <person name="Chaudhuri R."/>
            <person name="La Ragione R.M."/>
            <person name="Hildebrand F."/>
            <person name="Pallen M.J."/>
        </authorList>
    </citation>
    <scope>NUCLEOTIDE SEQUENCE [LARGE SCALE GENOMIC DNA]</scope>
    <source>
        <strain evidence="2 3">Sa3CUA8</strain>
    </source>
</reference>
<evidence type="ECO:0000313" key="3">
    <source>
        <dbReference type="Proteomes" id="UP000659496"/>
    </source>
</evidence>
<keyword evidence="1" id="KW-1133">Transmembrane helix</keyword>
<proteinExistence type="predicted"/>
<keyword evidence="3" id="KW-1185">Reference proteome</keyword>
<evidence type="ECO:0000313" key="2">
    <source>
        <dbReference type="EMBL" id="MBD7907258.1"/>
    </source>
</evidence>
<protein>
    <submittedName>
        <fullName evidence="2">YlaF family protein</fullName>
    </submittedName>
</protein>
<organism evidence="2 3">
    <name type="scientific">Sporosarcina gallistercoris</name>
    <dbReference type="NCBI Taxonomy" id="2762245"/>
    <lineage>
        <taxon>Bacteria</taxon>
        <taxon>Bacillati</taxon>
        <taxon>Bacillota</taxon>
        <taxon>Bacilli</taxon>
        <taxon>Bacillales</taxon>
        <taxon>Caryophanaceae</taxon>
        <taxon>Sporosarcina</taxon>
    </lineage>
</organism>
<keyword evidence="1" id="KW-0472">Membrane</keyword>
<dbReference type="Proteomes" id="UP000659496">
    <property type="component" value="Unassembled WGS sequence"/>
</dbReference>
<dbReference type="Pfam" id="PF17259">
    <property type="entry name" value="DUF5325"/>
    <property type="match status" value="1"/>
</dbReference>
<dbReference type="RefSeq" id="WP_116016112.1">
    <property type="nucleotide sequence ID" value="NZ_JACSQY010000001.1"/>
</dbReference>
<keyword evidence="1" id="KW-0812">Transmembrane</keyword>
<dbReference type="InterPro" id="IPR035211">
    <property type="entry name" value="DUF5325"/>
</dbReference>
<gene>
    <name evidence="2" type="ORF">H9659_02760</name>
</gene>
<feature type="transmembrane region" description="Helical" evidence="1">
    <location>
        <begin position="7"/>
        <end position="25"/>
    </location>
</feature>
<sequence length="61" mass="6641">MKNVKWVFVLYALGAVLSMFMIGIAVGVKSFLLAIAAIVSLVLIMGNGFKTKKKLREQGLL</sequence>
<comment type="caution">
    <text evidence="2">The sequence shown here is derived from an EMBL/GenBank/DDBJ whole genome shotgun (WGS) entry which is preliminary data.</text>
</comment>
<evidence type="ECO:0000256" key="1">
    <source>
        <dbReference type="SAM" id="Phobius"/>
    </source>
</evidence>